<dbReference type="Proteomes" id="UP000254424">
    <property type="component" value="Unassembled WGS sequence"/>
</dbReference>
<protein>
    <submittedName>
        <fullName evidence="1">Uncharacterized protein</fullName>
    </submittedName>
</protein>
<reference evidence="1 2" key="1">
    <citation type="submission" date="2018-06" db="EMBL/GenBank/DDBJ databases">
        <authorList>
            <consortium name="Pathogen Informatics"/>
            <person name="Doyle S."/>
        </authorList>
    </citation>
    <scope>NUCLEOTIDE SEQUENCE [LARGE SCALE GENOMIC DNA]</scope>
    <source>
        <strain evidence="1 2">NCTC11155</strain>
    </source>
</reference>
<gene>
    <name evidence="1" type="ORF">NCTC11155_03155</name>
</gene>
<dbReference type="EMBL" id="UFSX01000002">
    <property type="protein sequence ID" value="SUV43748.1"/>
    <property type="molecule type" value="Genomic_DNA"/>
</dbReference>
<accession>A0A380Z9S1</accession>
<dbReference type="AlphaFoldDB" id="A0A380Z9S1"/>
<evidence type="ECO:0000313" key="1">
    <source>
        <dbReference type="EMBL" id="SUV43748.1"/>
    </source>
</evidence>
<proteinExistence type="predicted"/>
<evidence type="ECO:0000313" key="2">
    <source>
        <dbReference type="Proteomes" id="UP000254424"/>
    </source>
</evidence>
<name>A0A380Z9S1_9BACE</name>
<organism evidence="1 2">
    <name type="scientific">Bacteroides eggerthii</name>
    <dbReference type="NCBI Taxonomy" id="28111"/>
    <lineage>
        <taxon>Bacteria</taxon>
        <taxon>Pseudomonadati</taxon>
        <taxon>Bacteroidota</taxon>
        <taxon>Bacteroidia</taxon>
        <taxon>Bacteroidales</taxon>
        <taxon>Bacteroidaceae</taxon>
        <taxon>Bacteroides</taxon>
    </lineage>
</organism>
<sequence length="43" mass="5011">MILIKLQVFAVQDFLLTSNFRFENTKGGQRNIVLFFFVIFAAI</sequence>